<reference evidence="2 3" key="1">
    <citation type="submission" date="2019-05" db="EMBL/GenBank/DDBJ databases">
        <title>Emergence of the Ug99 lineage of the wheat stem rust pathogen through somatic hybridization.</title>
        <authorList>
            <person name="Li F."/>
            <person name="Upadhyaya N.M."/>
            <person name="Sperschneider J."/>
            <person name="Matny O."/>
            <person name="Nguyen-Phuc H."/>
            <person name="Mago R."/>
            <person name="Raley C."/>
            <person name="Miller M.E."/>
            <person name="Silverstein K.A.T."/>
            <person name="Henningsen E."/>
            <person name="Hirsch C.D."/>
            <person name="Visser B."/>
            <person name="Pretorius Z.A."/>
            <person name="Steffenson B.J."/>
            <person name="Schwessinger B."/>
            <person name="Dodds P.N."/>
            <person name="Figueroa M."/>
        </authorList>
    </citation>
    <scope>NUCLEOTIDE SEQUENCE [LARGE SCALE GENOMIC DNA]</scope>
    <source>
        <strain evidence="2 3">Ug99</strain>
    </source>
</reference>
<dbReference type="GO" id="GO:0003677">
    <property type="term" value="F:DNA binding"/>
    <property type="evidence" value="ECO:0007669"/>
    <property type="project" value="InterPro"/>
</dbReference>
<comment type="caution">
    <text evidence="2">The sequence shown here is derived from an EMBL/GenBank/DDBJ whole genome shotgun (WGS) entry which is preliminary data.</text>
</comment>
<name>A0A5B0QKR3_PUCGR</name>
<dbReference type="SUPFAM" id="SSF56349">
    <property type="entry name" value="DNA breaking-rejoining enzymes"/>
    <property type="match status" value="1"/>
</dbReference>
<dbReference type="EMBL" id="VDEP01000275">
    <property type="protein sequence ID" value="KAA1113729.1"/>
    <property type="molecule type" value="Genomic_DNA"/>
</dbReference>
<keyword evidence="1" id="KW-0233">DNA recombination</keyword>
<evidence type="ECO:0008006" key="4">
    <source>
        <dbReference type="Google" id="ProtNLM"/>
    </source>
</evidence>
<dbReference type="AlphaFoldDB" id="A0A5B0QKR3"/>
<evidence type="ECO:0000256" key="1">
    <source>
        <dbReference type="ARBA" id="ARBA00023172"/>
    </source>
</evidence>
<dbReference type="PANTHER" id="PTHR34605">
    <property type="entry name" value="PHAGE_INTEGRASE DOMAIN-CONTAINING PROTEIN"/>
    <property type="match status" value="1"/>
</dbReference>
<dbReference type="PANTHER" id="PTHR34605:SF3">
    <property type="entry name" value="P CELL-TYPE AGGLUTINATION PROTEIN MAP4-LIKE-RELATED"/>
    <property type="match status" value="1"/>
</dbReference>
<dbReference type="InterPro" id="IPR052925">
    <property type="entry name" value="Phage_Integrase-like_Recomb"/>
</dbReference>
<gene>
    <name evidence="2" type="ORF">PGTUg99_004542</name>
</gene>
<dbReference type="Gene3D" id="1.10.443.10">
    <property type="entry name" value="Intergrase catalytic core"/>
    <property type="match status" value="1"/>
</dbReference>
<proteinExistence type="predicted"/>
<dbReference type="InterPro" id="IPR011010">
    <property type="entry name" value="DNA_brk_join_enz"/>
</dbReference>
<organism evidence="2 3">
    <name type="scientific">Puccinia graminis f. sp. tritici</name>
    <dbReference type="NCBI Taxonomy" id="56615"/>
    <lineage>
        <taxon>Eukaryota</taxon>
        <taxon>Fungi</taxon>
        <taxon>Dikarya</taxon>
        <taxon>Basidiomycota</taxon>
        <taxon>Pucciniomycotina</taxon>
        <taxon>Pucciniomycetes</taxon>
        <taxon>Pucciniales</taxon>
        <taxon>Pucciniaceae</taxon>
        <taxon>Puccinia</taxon>
    </lineage>
</organism>
<dbReference type="GO" id="GO:0006310">
    <property type="term" value="P:DNA recombination"/>
    <property type="evidence" value="ECO:0007669"/>
    <property type="project" value="UniProtKB-KW"/>
</dbReference>
<dbReference type="GO" id="GO:0015074">
    <property type="term" value="P:DNA integration"/>
    <property type="evidence" value="ECO:0007669"/>
    <property type="project" value="InterPro"/>
</dbReference>
<evidence type="ECO:0000313" key="3">
    <source>
        <dbReference type="Proteomes" id="UP000325313"/>
    </source>
</evidence>
<evidence type="ECO:0000313" key="2">
    <source>
        <dbReference type="EMBL" id="KAA1113729.1"/>
    </source>
</evidence>
<sequence length="350" mass="38009">MFLKNGSEDRLPLKADIHILSGWKPSTIIGYNSAVAKFNIFMKSEGATSFTLPLSIAMIEGFCIWAGRNEVTSNKGKISSVSLKKYLAGIKAWHTYHSAIFPDNNKLRIDLLLKASARRDESASKTGKKLPVMLWHMAWLWKSLVLGNELDRSVLDVAVVAFWGLARLAELTYTTEGGSINFANSVLTSDVIFTTSENLGDVVTLTIRNAKTAKPGEPQLIRLCAQNHELCPVAAIRRRLASTAGEVTSLFGYGSGVDRAHLTRYQTASRIEEVLTTGGFHGIKGHSFRVGGASLRSALGMTHSDLCALGRGRFEEDETSSAAVQAKLVEDGLRCLSSSLSILSRVAAYA</sequence>
<accession>A0A5B0QKR3</accession>
<dbReference type="InterPro" id="IPR013762">
    <property type="entry name" value="Integrase-like_cat_sf"/>
</dbReference>
<dbReference type="Proteomes" id="UP000325313">
    <property type="component" value="Unassembled WGS sequence"/>
</dbReference>
<protein>
    <recommendedName>
        <fullName evidence="4">Tyr recombinase domain-containing protein</fullName>
    </recommendedName>
</protein>